<evidence type="ECO:0000313" key="2">
    <source>
        <dbReference type="Proteomes" id="UP000299102"/>
    </source>
</evidence>
<dbReference type="EMBL" id="BGZK01001822">
    <property type="protein sequence ID" value="GBP86878.1"/>
    <property type="molecule type" value="Genomic_DNA"/>
</dbReference>
<comment type="caution">
    <text evidence="1">The sequence shown here is derived from an EMBL/GenBank/DDBJ whole genome shotgun (WGS) entry which is preliminary data.</text>
</comment>
<dbReference type="AlphaFoldDB" id="A0A4C1ZGG1"/>
<keyword evidence="2" id="KW-1185">Reference proteome</keyword>
<reference evidence="1 2" key="1">
    <citation type="journal article" date="2019" name="Commun. Biol.">
        <title>The bagworm genome reveals a unique fibroin gene that provides high tensile strength.</title>
        <authorList>
            <person name="Kono N."/>
            <person name="Nakamura H."/>
            <person name="Ohtoshi R."/>
            <person name="Tomita M."/>
            <person name="Numata K."/>
            <person name="Arakawa K."/>
        </authorList>
    </citation>
    <scope>NUCLEOTIDE SEQUENCE [LARGE SCALE GENOMIC DNA]</scope>
</reference>
<organism evidence="1 2">
    <name type="scientific">Eumeta variegata</name>
    <name type="common">Bagworm moth</name>
    <name type="synonym">Eumeta japonica</name>
    <dbReference type="NCBI Taxonomy" id="151549"/>
    <lineage>
        <taxon>Eukaryota</taxon>
        <taxon>Metazoa</taxon>
        <taxon>Ecdysozoa</taxon>
        <taxon>Arthropoda</taxon>
        <taxon>Hexapoda</taxon>
        <taxon>Insecta</taxon>
        <taxon>Pterygota</taxon>
        <taxon>Neoptera</taxon>
        <taxon>Endopterygota</taxon>
        <taxon>Lepidoptera</taxon>
        <taxon>Glossata</taxon>
        <taxon>Ditrysia</taxon>
        <taxon>Tineoidea</taxon>
        <taxon>Psychidae</taxon>
        <taxon>Oiketicinae</taxon>
        <taxon>Eumeta</taxon>
    </lineage>
</organism>
<evidence type="ECO:0000313" key="1">
    <source>
        <dbReference type="EMBL" id="GBP86878.1"/>
    </source>
</evidence>
<accession>A0A4C1ZGG1</accession>
<sequence>MHKFKFRLDRSRRNIQVGGLLWTAACGAEPYRTVKRMKYSLAVLFDIDIVNHTLYQVEPYCGLSYKSDRRLSTPEPYCGLYSTVVAKRDRTTLAGPEHRPPLYTDLYIRARGRGRGAGAGGGNEPTAPRHRKQPLIAIGDLKQLHYGREKHGQSAPPRRKVENNMNQRFSDCDCEQKRTSVMWRKESTLETTPPQPKQAGSCPVIGLVPVGVFVAHFQYLNTITGRHSHNVNCVQFSSACSKSPDGFGVFLLWARDIGKRNSEARGNKRTAPLCGVTRRNEAAARARLRSSRLPSSVRSY</sequence>
<gene>
    <name evidence="1" type="ORF">EVAR_83477_1</name>
</gene>
<dbReference type="PROSITE" id="PS51257">
    <property type="entry name" value="PROKAR_LIPOPROTEIN"/>
    <property type="match status" value="1"/>
</dbReference>
<protein>
    <submittedName>
        <fullName evidence="1">Uncharacterized protein</fullName>
    </submittedName>
</protein>
<dbReference type="Proteomes" id="UP000299102">
    <property type="component" value="Unassembled WGS sequence"/>
</dbReference>
<proteinExistence type="predicted"/>
<name>A0A4C1ZGG1_EUMVA</name>